<protein>
    <recommendedName>
        <fullName evidence="2">Methyltransferase domain-containing protein</fullName>
    </recommendedName>
</protein>
<dbReference type="Gene3D" id="3.40.50.150">
    <property type="entry name" value="Vaccinia Virus protein VP39"/>
    <property type="match status" value="1"/>
</dbReference>
<dbReference type="InterPro" id="IPR041698">
    <property type="entry name" value="Methyltransf_25"/>
</dbReference>
<evidence type="ECO:0000313" key="4">
    <source>
        <dbReference type="Proteomes" id="UP000654075"/>
    </source>
</evidence>
<evidence type="ECO:0000256" key="1">
    <source>
        <dbReference type="SAM" id="SignalP"/>
    </source>
</evidence>
<feature type="signal peptide" evidence="1">
    <location>
        <begin position="1"/>
        <end position="18"/>
    </location>
</feature>
<keyword evidence="4" id="KW-1185">Reference proteome</keyword>
<dbReference type="OrthoDB" id="406545at2759"/>
<dbReference type="Pfam" id="PF13649">
    <property type="entry name" value="Methyltransf_25"/>
    <property type="match status" value="1"/>
</dbReference>
<reference evidence="3" key="1">
    <citation type="submission" date="2021-02" db="EMBL/GenBank/DDBJ databases">
        <authorList>
            <person name="Dougan E. K."/>
            <person name="Rhodes N."/>
            <person name="Thang M."/>
            <person name="Chan C."/>
        </authorList>
    </citation>
    <scope>NUCLEOTIDE SEQUENCE</scope>
</reference>
<name>A0A813HIB2_POLGL</name>
<keyword evidence="1" id="KW-0732">Signal</keyword>
<dbReference type="CDD" id="cd02440">
    <property type="entry name" value="AdoMet_MTases"/>
    <property type="match status" value="1"/>
</dbReference>
<feature type="domain" description="Methyltransferase" evidence="2">
    <location>
        <begin position="159"/>
        <end position="243"/>
    </location>
</feature>
<dbReference type="SUPFAM" id="SSF53335">
    <property type="entry name" value="S-adenosyl-L-methionine-dependent methyltransferases"/>
    <property type="match status" value="1"/>
</dbReference>
<proteinExistence type="predicted"/>
<dbReference type="OMA" id="RICAIQR"/>
<feature type="chain" id="PRO_5032547569" description="Methyltransferase domain-containing protein" evidence="1">
    <location>
        <begin position="19"/>
        <end position="337"/>
    </location>
</feature>
<accession>A0A813HIB2</accession>
<sequence length="337" mass="37699">MLFTLPLLILSSFAGASGDALDRLIFASFPEGNKPGGPNLLPGRELEGAQACFDGWHFSHDICCCGPRHMQRDCWGTTKGGSWTHKACCVWQNAPGQMCYSNSTMAISFDSVGLLQIMQNLSDESGLCKVFCDWYARFLDTSGLVESLQRFFGRKRLRVLDLGAGVGLEAVIWAKRGQSVTALDAGECQVRHIRQNAIANGVHLQTLRADLAEAEVWTDNLRSMAGHKRGFDVIYAVGMNYLPIGLYHKLLDVIDAVASDNFVWPMHCSRGPEDLYWMQSEQINLAATRFEVVDAAVFRNIGNPHTRKNLMNLTRVCFLQRRKRHATYRFPDLNSSF</sequence>
<dbReference type="AlphaFoldDB" id="A0A813HIB2"/>
<comment type="caution">
    <text evidence="3">The sequence shown here is derived from an EMBL/GenBank/DDBJ whole genome shotgun (WGS) entry which is preliminary data.</text>
</comment>
<dbReference type="Proteomes" id="UP000654075">
    <property type="component" value="Unassembled WGS sequence"/>
</dbReference>
<dbReference type="InterPro" id="IPR029063">
    <property type="entry name" value="SAM-dependent_MTases_sf"/>
</dbReference>
<evidence type="ECO:0000313" key="3">
    <source>
        <dbReference type="EMBL" id="CAE8637933.1"/>
    </source>
</evidence>
<organism evidence="3 4">
    <name type="scientific">Polarella glacialis</name>
    <name type="common">Dinoflagellate</name>
    <dbReference type="NCBI Taxonomy" id="89957"/>
    <lineage>
        <taxon>Eukaryota</taxon>
        <taxon>Sar</taxon>
        <taxon>Alveolata</taxon>
        <taxon>Dinophyceae</taxon>
        <taxon>Suessiales</taxon>
        <taxon>Suessiaceae</taxon>
        <taxon>Polarella</taxon>
    </lineage>
</organism>
<gene>
    <name evidence="3" type="ORF">PGLA1383_LOCUS53231</name>
</gene>
<dbReference type="EMBL" id="CAJNNV010031811">
    <property type="protein sequence ID" value="CAE8637933.1"/>
    <property type="molecule type" value="Genomic_DNA"/>
</dbReference>
<evidence type="ECO:0000259" key="2">
    <source>
        <dbReference type="Pfam" id="PF13649"/>
    </source>
</evidence>